<dbReference type="EMBL" id="JBHTLH010000005">
    <property type="protein sequence ID" value="MFD1124163.1"/>
    <property type="molecule type" value="Genomic_DNA"/>
</dbReference>
<comment type="caution">
    <text evidence="1">The sequence shown here is derived from an EMBL/GenBank/DDBJ whole genome shotgun (WGS) entry which is preliminary data.</text>
</comment>
<organism evidence="1 2">
    <name type="scientific">Lentilactobacillus raoultii</name>
    <dbReference type="NCBI Taxonomy" id="1987503"/>
    <lineage>
        <taxon>Bacteria</taxon>
        <taxon>Bacillati</taxon>
        <taxon>Bacillota</taxon>
        <taxon>Bacilli</taxon>
        <taxon>Lactobacillales</taxon>
        <taxon>Lactobacillaceae</taxon>
        <taxon>Lentilactobacillus</taxon>
    </lineage>
</organism>
<dbReference type="Proteomes" id="UP001597156">
    <property type="component" value="Unassembled WGS sequence"/>
</dbReference>
<proteinExistence type="predicted"/>
<name>A0ABW3PJM8_9LACO</name>
<evidence type="ECO:0000313" key="2">
    <source>
        <dbReference type="Proteomes" id="UP001597156"/>
    </source>
</evidence>
<dbReference type="RefSeq" id="WP_121977770.1">
    <property type="nucleotide sequence ID" value="NZ_JBHTLH010000005.1"/>
</dbReference>
<protein>
    <submittedName>
        <fullName evidence="1">Uncharacterized protein</fullName>
    </submittedName>
</protein>
<accession>A0ABW3PJM8</accession>
<evidence type="ECO:0000313" key="1">
    <source>
        <dbReference type="EMBL" id="MFD1124163.1"/>
    </source>
</evidence>
<keyword evidence="2" id="KW-1185">Reference proteome</keyword>
<reference evidence="2" key="1">
    <citation type="journal article" date="2019" name="Int. J. Syst. Evol. Microbiol.">
        <title>The Global Catalogue of Microorganisms (GCM) 10K type strain sequencing project: providing services to taxonomists for standard genome sequencing and annotation.</title>
        <authorList>
            <consortium name="The Broad Institute Genomics Platform"/>
            <consortium name="The Broad Institute Genome Sequencing Center for Infectious Disease"/>
            <person name="Wu L."/>
            <person name="Ma J."/>
        </authorList>
    </citation>
    <scope>NUCLEOTIDE SEQUENCE [LARGE SCALE GENOMIC DNA]</scope>
    <source>
        <strain evidence="2">CCUG 71848</strain>
    </source>
</reference>
<gene>
    <name evidence="1" type="ORF">ACFQ22_02135</name>
</gene>
<sequence length="203" mass="24562">MKIPKHRYLKELFDSDDPYWLFDQDEKDLKEDSNYQSTGIHYSEIWNLDAESLAWVYEHLRYYKGYTSTMLYPSYDKGTGEKQKPNMVEYKGQEYYIGSLIDILLDKIRYYFKHDPIEFIKYKYAYIKGHEGEPKQSFNLTEGERKYWQSKGLFRSDKAGTVEVTNPHTYSMERTDQVGLFKYKQYTSDIWDIWKALWPSLWD</sequence>